<sequence length="132" mass="15099">MPRAKVWKCLAPTKESHGPCLNIHQTYSAVGSEEKEEAEQEKKEATGKQRRKQKEEENRRKEKQVSQQLNPSSQVPENEMMLPENRGRSCALSQIVSRRKAKRRQQVALPQRLKREASALHNTASTHTIVSS</sequence>
<feature type="region of interest" description="Disordered" evidence="1">
    <location>
        <begin position="1"/>
        <end position="20"/>
    </location>
</feature>
<dbReference type="EMBL" id="CP133617">
    <property type="protein sequence ID" value="WMV34486.1"/>
    <property type="molecule type" value="Genomic_DNA"/>
</dbReference>
<organism evidence="2 3">
    <name type="scientific">Solanum verrucosum</name>
    <dbReference type="NCBI Taxonomy" id="315347"/>
    <lineage>
        <taxon>Eukaryota</taxon>
        <taxon>Viridiplantae</taxon>
        <taxon>Streptophyta</taxon>
        <taxon>Embryophyta</taxon>
        <taxon>Tracheophyta</taxon>
        <taxon>Spermatophyta</taxon>
        <taxon>Magnoliopsida</taxon>
        <taxon>eudicotyledons</taxon>
        <taxon>Gunneridae</taxon>
        <taxon>Pentapetalae</taxon>
        <taxon>asterids</taxon>
        <taxon>lamiids</taxon>
        <taxon>Solanales</taxon>
        <taxon>Solanaceae</taxon>
        <taxon>Solanoideae</taxon>
        <taxon>Solaneae</taxon>
        <taxon>Solanum</taxon>
    </lineage>
</organism>
<name>A0AAF0R316_SOLVR</name>
<reference evidence="2" key="1">
    <citation type="submission" date="2023-08" db="EMBL/GenBank/DDBJ databases">
        <title>A de novo genome assembly of Solanum verrucosum Schlechtendal, a Mexican diploid species geographically isolated from the other diploid A-genome species in potato relatives.</title>
        <authorList>
            <person name="Hosaka K."/>
        </authorList>
    </citation>
    <scope>NUCLEOTIDE SEQUENCE</scope>
    <source>
        <tissue evidence="2">Young leaves</tissue>
    </source>
</reference>
<accession>A0AAF0R316</accession>
<evidence type="ECO:0000313" key="3">
    <source>
        <dbReference type="Proteomes" id="UP001234989"/>
    </source>
</evidence>
<keyword evidence="3" id="KW-1185">Reference proteome</keyword>
<feature type="compositionally biased region" description="Basic and acidic residues" evidence="1">
    <location>
        <begin position="40"/>
        <end position="64"/>
    </location>
</feature>
<feature type="region of interest" description="Disordered" evidence="1">
    <location>
        <begin position="29"/>
        <end position="132"/>
    </location>
</feature>
<protein>
    <submittedName>
        <fullName evidence="2">Uncharacterized protein</fullName>
    </submittedName>
</protein>
<dbReference type="AlphaFoldDB" id="A0AAF0R316"/>
<feature type="compositionally biased region" description="Polar residues" evidence="1">
    <location>
        <begin position="120"/>
        <end position="132"/>
    </location>
</feature>
<evidence type="ECO:0000256" key="1">
    <source>
        <dbReference type="SAM" id="MobiDB-lite"/>
    </source>
</evidence>
<proteinExistence type="predicted"/>
<gene>
    <name evidence="2" type="ORF">MTR67_027871</name>
</gene>
<evidence type="ECO:0000313" key="2">
    <source>
        <dbReference type="EMBL" id="WMV34486.1"/>
    </source>
</evidence>
<dbReference type="Proteomes" id="UP001234989">
    <property type="component" value="Chromosome 6"/>
</dbReference>
<feature type="compositionally biased region" description="Polar residues" evidence="1">
    <location>
        <begin position="65"/>
        <end position="76"/>
    </location>
</feature>